<proteinExistence type="predicted"/>
<dbReference type="Proteomes" id="UP001208938">
    <property type="component" value="Unassembled WGS sequence"/>
</dbReference>
<evidence type="ECO:0000313" key="2">
    <source>
        <dbReference type="EMBL" id="MCW1931325.1"/>
    </source>
</evidence>
<comment type="caution">
    <text evidence="2">The sequence shown here is derived from an EMBL/GenBank/DDBJ whole genome shotgun (WGS) entry which is preliminary data.</text>
</comment>
<feature type="region of interest" description="Disordered" evidence="1">
    <location>
        <begin position="23"/>
        <end position="50"/>
    </location>
</feature>
<feature type="compositionally biased region" description="Polar residues" evidence="1">
    <location>
        <begin position="28"/>
        <end position="41"/>
    </location>
</feature>
<name>A0ABT3GUX9_9RHOB</name>
<dbReference type="EMBL" id="JAPDFL010000001">
    <property type="protein sequence ID" value="MCW1931325.1"/>
    <property type="molecule type" value="Genomic_DNA"/>
</dbReference>
<evidence type="ECO:0000313" key="3">
    <source>
        <dbReference type="Proteomes" id="UP001208938"/>
    </source>
</evidence>
<protein>
    <submittedName>
        <fullName evidence="2">Uncharacterized protein</fullName>
    </submittedName>
</protein>
<keyword evidence="3" id="KW-1185">Reference proteome</keyword>
<organism evidence="2 3">
    <name type="scientific">Pararhodobacter zhoushanensis</name>
    <dbReference type="NCBI Taxonomy" id="2479545"/>
    <lineage>
        <taxon>Bacteria</taxon>
        <taxon>Pseudomonadati</taxon>
        <taxon>Pseudomonadota</taxon>
        <taxon>Alphaproteobacteria</taxon>
        <taxon>Rhodobacterales</taxon>
        <taxon>Paracoccaceae</taxon>
        <taxon>Pararhodobacter</taxon>
    </lineage>
</organism>
<sequence>MSKHPLDHDRGASSSRLAKFAAFERSEQPSAASKTLQQRPRTQSETRAKQFARIEREMKAVAP</sequence>
<accession>A0ABT3GUX9</accession>
<reference evidence="2 3" key="1">
    <citation type="submission" date="2022-10" db="EMBL/GenBank/DDBJ databases">
        <title>Pararhodobacter sp. nov., isolated from marine algae.</title>
        <authorList>
            <person name="Choi B.J."/>
            <person name="Kim J.M."/>
            <person name="Lee J.K."/>
            <person name="Choi D.G."/>
            <person name="Jeon C.O."/>
        </authorList>
    </citation>
    <scope>NUCLEOTIDE SEQUENCE [LARGE SCALE GENOMIC DNA]</scope>
    <source>
        <strain evidence="2 3">ZQ420</strain>
    </source>
</reference>
<evidence type="ECO:0000256" key="1">
    <source>
        <dbReference type="SAM" id="MobiDB-lite"/>
    </source>
</evidence>
<gene>
    <name evidence="2" type="ORF">OKW52_03340</name>
</gene>
<dbReference type="RefSeq" id="WP_264504450.1">
    <property type="nucleotide sequence ID" value="NZ_JAPDFL010000001.1"/>
</dbReference>